<feature type="transmembrane region" description="Helical" evidence="6">
    <location>
        <begin position="466"/>
        <end position="485"/>
    </location>
</feature>
<feature type="transmembrane region" description="Helical" evidence="6">
    <location>
        <begin position="228"/>
        <end position="249"/>
    </location>
</feature>
<comment type="subcellular location">
    <subcellularLocation>
        <location evidence="1">Membrane</location>
        <topology evidence="1">Multi-pass membrane protein</topology>
    </subcellularLocation>
</comment>
<evidence type="ECO:0000256" key="5">
    <source>
        <dbReference type="SAM" id="MobiDB-lite"/>
    </source>
</evidence>
<dbReference type="STRING" id="4955.A0A1G4MIN4"/>
<evidence type="ECO:0000256" key="6">
    <source>
        <dbReference type="SAM" id="Phobius"/>
    </source>
</evidence>
<keyword evidence="4 6" id="KW-0472">Membrane</keyword>
<feature type="transmembrane region" description="Helical" evidence="6">
    <location>
        <begin position="423"/>
        <end position="445"/>
    </location>
</feature>
<evidence type="ECO:0000256" key="3">
    <source>
        <dbReference type="ARBA" id="ARBA00022989"/>
    </source>
</evidence>
<dbReference type="AlphaFoldDB" id="A0A1G4MIN4"/>
<evidence type="ECO:0000313" key="8">
    <source>
        <dbReference type="EMBL" id="SCW03632.1"/>
    </source>
</evidence>
<dbReference type="InterPro" id="IPR011701">
    <property type="entry name" value="MFS"/>
</dbReference>
<dbReference type="EMBL" id="LT598486">
    <property type="protein sequence ID" value="SCW03632.1"/>
    <property type="molecule type" value="Genomic_DNA"/>
</dbReference>
<feature type="transmembrane region" description="Helical" evidence="6">
    <location>
        <begin position="491"/>
        <end position="510"/>
    </location>
</feature>
<evidence type="ECO:0000256" key="1">
    <source>
        <dbReference type="ARBA" id="ARBA00004141"/>
    </source>
</evidence>
<feature type="transmembrane region" description="Helical" evidence="6">
    <location>
        <begin position="134"/>
        <end position="155"/>
    </location>
</feature>
<dbReference type="Pfam" id="PF07690">
    <property type="entry name" value="MFS_1"/>
    <property type="match status" value="1"/>
</dbReference>
<dbReference type="SUPFAM" id="SSF103473">
    <property type="entry name" value="MFS general substrate transporter"/>
    <property type="match status" value="1"/>
</dbReference>
<dbReference type="InterPro" id="IPR036259">
    <property type="entry name" value="MFS_trans_sf"/>
</dbReference>
<dbReference type="PANTHER" id="PTHR23502">
    <property type="entry name" value="MAJOR FACILITATOR SUPERFAMILY"/>
    <property type="match status" value="1"/>
</dbReference>
<feature type="transmembrane region" description="Helical" evidence="6">
    <location>
        <begin position="530"/>
        <end position="549"/>
    </location>
</feature>
<name>A0A1G4MIN4_LACFM</name>
<dbReference type="Proteomes" id="UP000190831">
    <property type="component" value="Chromosome G"/>
</dbReference>
<feature type="transmembrane region" description="Helical" evidence="6">
    <location>
        <begin position="261"/>
        <end position="283"/>
    </location>
</feature>
<gene>
    <name evidence="8" type="ORF">LAFE_0G14752G</name>
</gene>
<dbReference type="PROSITE" id="PS50850">
    <property type="entry name" value="MFS"/>
    <property type="match status" value="1"/>
</dbReference>
<dbReference type="CDD" id="cd17323">
    <property type="entry name" value="MFS_Tpo1_MDR_like"/>
    <property type="match status" value="1"/>
</dbReference>
<feature type="transmembrane region" description="Helical" evidence="6">
    <location>
        <begin position="380"/>
        <end position="403"/>
    </location>
</feature>
<accession>A0A1G4MIN4</accession>
<reference evidence="8 9" key="1">
    <citation type="submission" date="2016-03" db="EMBL/GenBank/DDBJ databases">
        <authorList>
            <person name="Devillers H."/>
        </authorList>
    </citation>
    <scope>NUCLEOTIDE SEQUENCE [LARGE SCALE GENOMIC DNA]</scope>
    <source>
        <strain evidence="8">CBS 6772</strain>
    </source>
</reference>
<feature type="transmembrane region" description="Helical" evidence="6">
    <location>
        <begin position="555"/>
        <end position="579"/>
    </location>
</feature>
<evidence type="ECO:0000259" key="7">
    <source>
        <dbReference type="PROSITE" id="PS50850"/>
    </source>
</evidence>
<dbReference type="OrthoDB" id="3066029at2759"/>
<dbReference type="Gene3D" id="1.20.1250.20">
    <property type="entry name" value="MFS general substrate transporter like domains"/>
    <property type="match status" value="1"/>
</dbReference>
<feature type="transmembrane region" description="Helical" evidence="6">
    <location>
        <begin position="167"/>
        <end position="189"/>
    </location>
</feature>
<feature type="transmembrane region" description="Helical" evidence="6">
    <location>
        <begin position="201"/>
        <end position="222"/>
    </location>
</feature>
<feature type="domain" description="Major facilitator superfamily (MFS) profile" evidence="7">
    <location>
        <begin position="136"/>
        <end position="583"/>
    </location>
</feature>
<dbReference type="GO" id="GO:0005275">
    <property type="term" value="F:amine transmembrane transporter activity"/>
    <property type="evidence" value="ECO:0007669"/>
    <property type="project" value="TreeGrafter"/>
</dbReference>
<keyword evidence="9" id="KW-1185">Reference proteome</keyword>
<organism evidence="8 9">
    <name type="scientific">Lachancea fermentati</name>
    <name type="common">Zygosaccharomyces fermentati</name>
    <dbReference type="NCBI Taxonomy" id="4955"/>
    <lineage>
        <taxon>Eukaryota</taxon>
        <taxon>Fungi</taxon>
        <taxon>Dikarya</taxon>
        <taxon>Ascomycota</taxon>
        <taxon>Saccharomycotina</taxon>
        <taxon>Saccharomycetes</taxon>
        <taxon>Saccharomycetales</taxon>
        <taxon>Saccharomycetaceae</taxon>
        <taxon>Lachancea</taxon>
    </lineage>
</organism>
<dbReference type="PANTHER" id="PTHR23502:SF21">
    <property type="entry name" value="DITYROSINE TRANSPORTER 1"/>
    <property type="match status" value="1"/>
</dbReference>
<evidence type="ECO:0000256" key="2">
    <source>
        <dbReference type="ARBA" id="ARBA00022692"/>
    </source>
</evidence>
<protein>
    <submittedName>
        <fullName evidence="8">LAFE_0G14752g1_1</fullName>
    </submittedName>
</protein>
<feature type="transmembrane region" description="Helical" evidence="6">
    <location>
        <begin position="289"/>
        <end position="312"/>
    </location>
</feature>
<sequence length="593" mass="65632">MSNSSEAEIVPSKDQKSDERHSVEWILVSREISREPNVHQEVEAKSNEASEESNHKLTTQVIQMTNEPFDPASDMQGQSGNINVVKFDTEEPAEEVQFEVNKRMIDGLITTPTTPENNDEKMVPYTAFGRIQRMIIFVIIVYVGFLGPLSGNIYIPALPLLQRIYGISATAINATVSVFMAVFAVGPLFWASFADFGGRKILYIISLTLTVVATLLLAVVPINTGALFFLRILQAFASSSVISLGAGTVTDITPPKNRGKAIAYFMLGPNLGPILAPVIAGLILMKGDYWRWLFGFISILSVVGLLLIIFFLPETLRCIVGNGDPGWSISNDSTVMNSEIRERIKILSDIGFQKPVTTASEFQKLYPRPPKPSLSTYWDLVKYVPVLICSLTTAILFATYYAFSVTFSHFLRQFYNLSNLQIGACYVCPGIALLLGSVVGGHLSDFFRKRWCKNHVDTKFPSEKRLLLQIWGLLLNIGGCIGYGWSIQFHYRLPIILVFAFCMAFGMTWCSNASMTYLTECIPRRAASTVAVGSFFRNLAAGISSVIILKLCDVMGTGWCFTGLAFCDVIAMLGIIFLIENSSNWSSRLLTSN</sequence>
<proteinExistence type="predicted"/>
<dbReference type="GO" id="GO:0005886">
    <property type="term" value="C:plasma membrane"/>
    <property type="evidence" value="ECO:0007669"/>
    <property type="project" value="TreeGrafter"/>
</dbReference>
<evidence type="ECO:0000313" key="9">
    <source>
        <dbReference type="Proteomes" id="UP000190831"/>
    </source>
</evidence>
<dbReference type="InterPro" id="IPR020846">
    <property type="entry name" value="MFS_dom"/>
</dbReference>
<keyword evidence="3 6" id="KW-1133">Transmembrane helix</keyword>
<evidence type="ECO:0000256" key="4">
    <source>
        <dbReference type="ARBA" id="ARBA00023136"/>
    </source>
</evidence>
<keyword evidence="2 6" id="KW-0812">Transmembrane</keyword>
<dbReference type="OMA" id="FQAFGSC"/>
<dbReference type="Gene3D" id="1.20.1720.10">
    <property type="entry name" value="Multidrug resistance protein D"/>
    <property type="match status" value="1"/>
</dbReference>
<feature type="compositionally biased region" description="Basic and acidic residues" evidence="5">
    <location>
        <begin position="11"/>
        <end position="22"/>
    </location>
</feature>
<feature type="region of interest" description="Disordered" evidence="5">
    <location>
        <begin position="1"/>
        <end position="22"/>
    </location>
</feature>